<keyword evidence="3" id="KW-0804">Transcription</keyword>
<dbReference type="GeneID" id="89508834"/>
<dbReference type="InterPro" id="IPR009057">
    <property type="entry name" value="Homeodomain-like_sf"/>
</dbReference>
<evidence type="ECO:0000313" key="5">
    <source>
        <dbReference type="EMBL" id="SHI18309.1"/>
    </source>
</evidence>
<dbReference type="Pfam" id="PF12833">
    <property type="entry name" value="HTH_18"/>
    <property type="match status" value="1"/>
</dbReference>
<evidence type="ECO:0000256" key="2">
    <source>
        <dbReference type="ARBA" id="ARBA00023125"/>
    </source>
</evidence>
<dbReference type="AlphaFoldDB" id="A0A1M5Z266"/>
<keyword evidence="2 5" id="KW-0238">DNA-binding</keyword>
<dbReference type="Proteomes" id="UP000184278">
    <property type="component" value="Unassembled WGS sequence"/>
</dbReference>
<evidence type="ECO:0000256" key="1">
    <source>
        <dbReference type="ARBA" id="ARBA00023015"/>
    </source>
</evidence>
<dbReference type="EMBL" id="FQXK01000015">
    <property type="protein sequence ID" value="SHI18309.1"/>
    <property type="molecule type" value="Genomic_DNA"/>
</dbReference>
<proteinExistence type="predicted"/>
<dbReference type="STRING" id="1121131.SAMN02745229_01905"/>
<dbReference type="PROSITE" id="PS00041">
    <property type="entry name" value="HTH_ARAC_FAMILY_1"/>
    <property type="match status" value="1"/>
</dbReference>
<accession>A0A1M5Z266</accession>
<sequence>MPDSSTQDISYEVVHYHTEMPFKILNVHKKDLYKNKDLSTVNDVLDHWHNELEIVYSYSNDGIYYTDGIPHPMERDLFIIVNSRSIHKVISNRTTPYDDMPETLTTVLQISDSFLRSFIPNFEDLYFLPVFKTNEERPAQIMKDLARYADGKALNKYENMRLIGLVHELLYYICRDDLTLKDMEMPKKDRKNADILRKIISYTEDNYRLDINEMSAAQHFGYSASYFSRFFRSNMGITYKEFLTRMRINSAKDALTGSSKSVLEIAMDCGFSDARGLINMFNKYEGITPLQYRKKYARAT</sequence>
<dbReference type="SUPFAM" id="SSF46689">
    <property type="entry name" value="Homeodomain-like"/>
    <property type="match status" value="2"/>
</dbReference>
<dbReference type="PANTHER" id="PTHR43280">
    <property type="entry name" value="ARAC-FAMILY TRANSCRIPTIONAL REGULATOR"/>
    <property type="match status" value="1"/>
</dbReference>
<organism evidence="5 6">
    <name type="scientific">Butyrivibrio fibrisolvens DSM 3071</name>
    <dbReference type="NCBI Taxonomy" id="1121131"/>
    <lineage>
        <taxon>Bacteria</taxon>
        <taxon>Bacillati</taxon>
        <taxon>Bacillota</taxon>
        <taxon>Clostridia</taxon>
        <taxon>Lachnospirales</taxon>
        <taxon>Lachnospiraceae</taxon>
        <taxon>Butyrivibrio</taxon>
    </lineage>
</organism>
<dbReference type="RefSeq" id="WP_073387286.1">
    <property type="nucleotide sequence ID" value="NZ_FQXK01000015.1"/>
</dbReference>
<dbReference type="Gene3D" id="1.10.10.60">
    <property type="entry name" value="Homeodomain-like"/>
    <property type="match status" value="2"/>
</dbReference>
<feature type="domain" description="HTH araC/xylS-type" evidence="4">
    <location>
        <begin position="197"/>
        <end position="295"/>
    </location>
</feature>
<dbReference type="PROSITE" id="PS01124">
    <property type="entry name" value="HTH_ARAC_FAMILY_2"/>
    <property type="match status" value="1"/>
</dbReference>
<evidence type="ECO:0000259" key="4">
    <source>
        <dbReference type="PROSITE" id="PS01124"/>
    </source>
</evidence>
<dbReference type="PANTHER" id="PTHR43280:SF28">
    <property type="entry name" value="HTH-TYPE TRANSCRIPTIONAL ACTIVATOR RHAS"/>
    <property type="match status" value="1"/>
</dbReference>
<evidence type="ECO:0000256" key="3">
    <source>
        <dbReference type="ARBA" id="ARBA00023163"/>
    </source>
</evidence>
<protein>
    <submittedName>
        <fullName evidence="5">AraC-type DNA-binding protein</fullName>
    </submittedName>
</protein>
<keyword evidence="6" id="KW-1185">Reference proteome</keyword>
<dbReference type="SMART" id="SM00342">
    <property type="entry name" value="HTH_ARAC"/>
    <property type="match status" value="1"/>
</dbReference>
<name>A0A1M5Z266_BUTFI</name>
<gene>
    <name evidence="5" type="ORF">SAMN02745229_01905</name>
</gene>
<evidence type="ECO:0000313" key="6">
    <source>
        <dbReference type="Proteomes" id="UP000184278"/>
    </source>
</evidence>
<dbReference type="GO" id="GO:0043565">
    <property type="term" value="F:sequence-specific DNA binding"/>
    <property type="evidence" value="ECO:0007669"/>
    <property type="project" value="InterPro"/>
</dbReference>
<dbReference type="OrthoDB" id="2112176at2"/>
<keyword evidence="1" id="KW-0805">Transcription regulation</keyword>
<reference evidence="6" key="1">
    <citation type="submission" date="2016-11" db="EMBL/GenBank/DDBJ databases">
        <authorList>
            <person name="Varghese N."/>
            <person name="Submissions S."/>
        </authorList>
    </citation>
    <scope>NUCLEOTIDE SEQUENCE [LARGE SCALE GENOMIC DNA]</scope>
    <source>
        <strain evidence="6">DSM 3071</strain>
    </source>
</reference>
<dbReference type="InterPro" id="IPR018062">
    <property type="entry name" value="HTH_AraC-typ_CS"/>
</dbReference>
<dbReference type="GO" id="GO:0003700">
    <property type="term" value="F:DNA-binding transcription factor activity"/>
    <property type="evidence" value="ECO:0007669"/>
    <property type="project" value="InterPro"/>
</dbReference>
<dbReference type="InterPro" id="IPR018060">
    <property type="entry name" value="HTH_AraC"/>
</dbReference>